<dbReference type="OrthoDB" id="1868897at2759"/>
<reference evidence="4 5" key="1">
    <citation type="submission" date="2019-12" db="EMBL/GenBank/DDBJ databases">
        <authorList>
            <person name="Alioto T."/>
            <person name="Alioto T."/>
            <person name="Gomez Garrido J."/>
        </authorList>
    </citation>
    <scope>NUCLEOTIDE SEQUENCE [LARGE SCALE GENOMIC DNA]</scope>
</reference>
<comment type="caution">
    <text evidence="4">The sequence shown here is derived from an EMBL/GenBank/DDBJ whole genome shotgun (WGS) entry which is preliminary data.</text>
</comment>
<evidence type="ECO:0000259" key="3">
    <source>
        <dbReference type="Pfam" id="PF13962"/>
    </source>
</evidence>
<feature type="transmembrane region" description="Helical" evidence="2">
    <location>
        <begin position="302"/>
        <end position="322"/>
    </location>
</feature>
<gene>
    <name evidence="4" type="ORF">OLEA9_A116548</name>
</gene>
<evidence type="ECO:0000313" key="4">
    <source>
        <dbReference type="EMBL" id="CAA2993831.1"/>
    </source>
</evidence>
<name>A0A8S0SP51_OLEEU</name>
<dbReference type="InterPro" id="IPR036770">
    <property type="entry name" value="Ankyrin_rpt-contain_sf"/>
</dbReference>
<evidence type="ECO:0000256" key="1">
    <source>
        <dbReference type="SAM" id="MobiDB-lite"/>
    </source>
</evidence>
<feature type="compositionally biased region" description="Low complexity" evidence="1">
    <location>
        <begin position="81"/>
        <end position="90"/>
    </location>
</feature>
<keyword evidence="2" id="KW-1133">Transmembrane helix</keyword>
<dbReference type="EMBL" id="CACTIH010005457">
    <property type="protein sequence ID" value="CAA2993831.1"/>
    <property type="molecule type" value="Genomic_DNA"/>
</dbReference>
<dbReference type="PANTHER" id="PTHR24177">
    <property type="entry name" value="CASKIN"/>
    <property type="match status" value="1"/>
</dbReference>
<proteinExistence type="predicted"/>
<dbReference type="SUPFAM" id="SSF48403">
    <property type="entry name" value="Ankyrin repeat"/>
    <property type="match status" value="1"/>
</dbReference>
<dbReference type="AlphaFoldDB" id="A0A8S0SP51"/>
<sequence length="419" mass="47116">MILGFWNVRRIQLEKETYSHALQLMNEMIKSESSYKYQNNGQNPGNLESRYSGRVLPPSTPPPTDDQQVVQLTPETNGRRSSSTDQSQSQNEKQRDENKNGSVKTDMQVLVRRETPILVAAKMGILEMVQKILDTFPIAIQDLDSSGKNVLMLAAENRQTTVFDYLVKKRPPNFMFLQFDDQGNTILHLAAMLGEFLPWRIPGAALQMQCEIKWYKYVKSKIPRRSFVHNNTSGETPGKIFTQTHRKLVKEGTNWLIKTSESCSVIAALIATVAFATSATVPGGLKEDTGHPVLENQTEFDVFSITSLVALILAVTALVFFLSIITSRCEERDFEKTMPGKLLLGLSSLFASIVAMLISFCAGHTFILREKLRYASVPIYGVASIPVAFFALVQLPLCFDLLWSTLIKVPLRNYEVFFD</sequence>
<evidence type="ECO:0000313" key="5">
    <source>
        <dbReference type="Proteomes" id="UP000594638"/>
    </source>
</evidence>
<feature type="compositionally biased region" description="Polar residues" evidence="1">
    <location>
        <begin position="35"/>
        <end position="46"/>
    </location>
</feature>
<evidence type="ECO:0000256" key="2">
    <source>
        <dbReference type="SAM" id="Phobius"/>
    </source>
</evidence>
<dbReference type="InterPro" id="IPR002110">
    <property type="entry name" value="Ankyrin_rpt"/>
</dbReference>
<feature type="compositionally biased region" description="Polar residues" evidence="1">
    <location>
        <begin position="69"/>
        <end position="80"/>
    </location>
</feature>
<organism evidence="4 5">
    <name type="scientific">Olea europaea subsp. europaea</name>
    <dbReference type="NCBI Taxonomy" id="158383"/>
    <lineage>
        <taxon>Eukaryota</taxon>
        <taxon>Viridiplantae</taxon>
        <taxon>Streptophyta</taxon>
        <taxon>Embryophyta</taxon>
        <taxon>Tracheophyta</taxon>
        <taxon>Spermatophyta</taxon>
        <taxon>Magnoliopsida</taxon>
        <taxon>eudicotyledons</taxon>
        <taxon>Gunneridae</taxon>
        <taxon>Pentapetalae</taxon>
        <taxon>asterids</taxon>
        <taxon>lamiids</taxon>
        <taxon>Lamiales</taxon>
        <taxon>Oleaceae</taxon>
        <taxon>Oleeae</taxon>
        <taxon>Olea</taxon>
    </lineage>
</organism>
<feature type="transmembrane region" description="Helical" evidence="2">
    <location>
        <begin position="342"/>
        <end position="367"/>
    </location>
</feature>
<accession>A0A8S0SP51</accession>
<feature type="region of interest" description="Disordered" evidence="1">
    <location>
        <begin position="35"/>
        <end position="106"/>
    </location>
</feature>
<keyword evidence="2" id="KW-0472">Membrane</keyword>
<feature type="domain" description="PGG" evidence="3">
    <location>
        <begin position="254"/>
        <end position="365"/>
    </location>
</feature>
<feature type="transmembrane region" description="Helical" evidence="2">
    <location>
        <begin position="263"/>
        <end position="282"/>
    </location>
</feature>
<dbReference type="Gene3D" id="1.25.40.20">
    <property type="entry name" value="Ankyrin repeat-containing domain"/>
    <property type="match status" value="1"/>
</dbReference>
<keyword evidence="2" id="KW-0812">Transmembrane</keyword>
<dbReference type="PANTHER" id="PTHR24177:SF470">
    <property type="entry name" value="ANKYRIN REPEAT PROTEIN"/>
    <property type="match status" value="1"/>
</dbReference>
<dbReference type="Gramene" id="OE9A116548T1">
    <property type="protein sequence ID" value="OE9A116548C1"/>
    <property type="gene ID" value="OE9A116548"/>
</dbReference>
<dbReference type="Pfam" id="PF12796">
    <property type="entry name" value="Ank_2"/>
    <property type="match status" value="1"/>
</dbReference>
<dbReference type="InterPro" id="IPR026961">
    <property type="entry name" value="PGG_dom"/>
</dbReference>
<keyword evidence="5" id="KW-1185">Reference proteome</keyword>
<dbReference type="GO" id="GO:0016020">
    <property type="term" value="C:membrane"/>
    <property type="evidence" value="ECO:0007669"/>
    <property type="project" value="TreeGrafter"/>
</dbReference>
<protein>
    <submittedName>
        <fullName evidence="4">Ankyrin repeat-containing ITN1-like</fullName>
    </submittedName>
</protein>
<dbReference type="Pfam" id="PF13962">
    <property type="entry name" value="PGG"/>
    <property type="match status" value="1"/>
</dbReference>
<dbReference type="Proteomes" id="UP000594638">
    <property type="component" value="Unassembled WGS sequence"/>
</dbReference>
<feature type="transmembrane region" description="Helical" evidence="2">
    <location>
        <begin position="379"/>
        <end position="403"/>
    </location>
</feature>